<dbReference type="GO" id="GO:0000976">
    <property type="term" value="F:transcription cis-regulatory region binding"/>
    <property type="evidence" value="ECO:0007669"/>
    <property type="project" value="TreeGrafter"/>
</dbReference>
<dbReference type="Pfam" id="PF19344">
    <property type="entry name" value="TetR_C_32"/>
    <property type="match status" value="1"/>
</dbReference>
<dbReference type="PANTHER" id="PTHR30055">
    <property type="entry name" value="HTH-TYPE TRANSCRIPTIONAL REGULATOR RUTR"/>
    <property type="match status" value="1"/>
</dbReference>
<dbReference type="PROSITE" id="PS50977">
    <property type="entry name" value="HTH_TETR_2"/>
    <property type="match status" value="1"/>
</dbReference>
<accession>A0A543PUS9</accession>
<keyword evidence="1 2" id="KW-0238">DNA-binding</keyword>
<name>A0A543PUS9_9MICO</name>
<dbReference type="GO" id="GO:0003700">
    <property type="term" value="F:DNA-binding transcription factor activity"/>
    <property type="evidence" value="ECO:0007669"/>
    <property type="project" value="TreeGrafter"/>
</dbReference>
<dbReference type="OrthoDB" id="4542604at2"/>
<proteinExistence type="predicted"/>
<dbReference type="InterPro" id="IPR001647">
    <property type="entry name" value="HTH_TetR"/>
</dbReference>
<dbReference type="InterPro" id="IPR050109">
    <property type="entry name" value="HTH-type_TetR-like_transc_reg"/>
</dbReference>
<reference evidence="5 6" key="1">
    <citation type="submission" date="2019-06" db="EMBL/GenBank/DDBJ databases">
        <title>Sequencing the genomes of 1000 actinobacteria strains.</title>
        <authorList>
            <person name="Klenk H.-P."/>
        </authorList>
    </citation>
    <scope>NUCLEOTIDE SEQUENCE [LARGE SCALE GENOMIC DNA]</scope>
    <source>
        <strain evidence="5 6">DSM 21776</strain>
    </source>
</reference>
<dbReference type="InterPro" id="IPR045823">
    <property type="entry name" value="TetR_C_32"/>
</dbReference>
<dbReference type="InterPro" id="IPR036271">
    <property type="entry name" value="Tet_transcr_reg_TetR-rel_C_sf"/>
</dbReference>
<dbReference type="Proteomes" id="UP000320085">
    <property type="component" value="Unassembled WGS sequence"/>
</dbReference>
<dbReference type="InterPro" id="IPR009057">
    <property type="entry name" value="Homeodomain-like_sf"/>
</dbReference>
<feature type="region of interest" description="Disordered" evidence="3">
    <location>
        <begin position="1"/>
        <end position="20"/>
    </location>
</feature>
<evidence type="ECO:0000256" key="1">
    <source>
        <dbReference type="ARBA" id="ARBA00023125"/>
    </source>
</evidence>
<protein>
    <submittedName>
        <fullName evidence="5">TetR family transcriptional regulator</fullName>
    </submittedName>
</protein>
<feature type="domain" description="HTH tetR-type" evidence="4">
    <location>
        <begin position="41"/>
        <end position="100"/>
    </location>
</feature>
<dbReference type="Gene3D" id="1.10.357.10">
    <property type="entry name" value="Tetracycline Repressor, domain 2"/>
    <property type="match status" value="1"/>
</dbReference>
<dbReference type="EMBL" id="VFQF01000001">
    <property type="protein sequence ID" value="TQN47837.1"/>
    <property type="molecule type" value="Genomic_DNA"/>
</dbReference>
<dbReference type="AlphaFoldDB" id="A0A543PUS9"/>
<evidence type="ECO:0000259" key="4">
    <source>
        <dbReference type="PROSITE" id="PS50977"/>
    </source>
</evidence>
<organism evidence="5 6">
    <name type="scientific">Humibacillus xanthopallidus</name>
    <dbReference type="NCBI Taxonomy" id="412689"/>
    <lineage>
        <taxon>Bacteria</taxon>
        <taxon>Bacillati</taxon>
        <taxon>Actinomycetota</taxon>
        <taxon>Actinomycetes</taxon>
        <taxon>Micrococcales</taxon>
        <taxon>Intrasporangiaceae</taxon>
        <taxon>Humibacillus</taxon>
    </lineage>
</organism>
<dbReference type="RefSeq" id="WP_141820362.1">
    <property type="nucleotide sequence ID" value="NZ_BAAAQC010000016.1"/>
</dbReference>
<evidence type="ECO:0000256" key="2">
    <source>
        <dbReference type="PROSITE-ProRule" id="PRU00335"/>
    </source>
</evidence>
<dbReference type="Pfam" id="PF00440">
    <property type="entry name" value="TetR_N"/>
    <property type="match status" value="1"/>
</dbReference>
<dbReference type="SUPFAM" id="SSF46689">
    <property type="entry name" value="Homeodomain-like"/>
    <property type="match status" value="1"/>
</dbReference>
<dbReference type="SUPFAM" id="SSF48498">
    <property type="entry name" value="Tetracyclin repressor-like, C-terminal domain"/>
    <property type="match status" value="1"/>
</dbReference>
<evidence type="ECO:0000256" key="3">
    <source>
        <dbReference type="SAM" id="MobiDB-lite"/>
    </source>
</evidence>
<feature type="DNA-binding region" description="H-T-H motif" evidence="2">
    <location>
        <begin position="63"/>
        <end position="82"/>
    </location>
</feature>
<gene>
    <name evidence="5" type="ORF">FHX52_0955</name>
</gene>
<comment type="caution">
    <text evidence="5">The sequence shown here is derived from an EMBL/GenBank/DDBJ whole genome shotgun (WGS) entry which is preliminary data.</text>
</comment>
<dbReference type="PANTHER" id="PTHR30055:SF160">
    <property type="entry name" value="TRANSCRIPTIONAL REGULATORY PROTEIN (PROBABLY ASNC-FAMILY)-RELATED"/>
    <property type="match status" value="1"/>
</dbReference>
<evidence type="ECO:0000313" key="6">
    <source>
        <dbReference type="Proteomes" id="UP000320085"/>
    </source>
</evidence>
<evidence type="ECO:0000313" key="5">
    <source>
        <dbReference type="EMBL" id="TQN47837.1"/>
    </source>
</evidence>
<sequence length="231" mass="24488">MADPSAPTEAADERAVPTVGGVADAVDARDGRDARWERHREERRSEIVDATIRAIRRHGPGVGMDDIAAEAGTSKTVVYRHFDDRAGLYRAVVARIESRVVGSVAGALSTGAAPAGPDLRSVIASTVEAYLALVESDPDLYRFVVTRPLVDRPLPDDPVGGTVSHVTTMLSGVLETALPDPARARVLATALVGSVQAVADDWLARADRVPRDELVDTLTALAWSGLAPLVR</sequence>